<organism evidence="1 2">
    <name type="scientific">Dermacentor silvarum</name>
    <name type="common">Tick</name>
    <dbReference type="NCBI Taxonomy" id="543639"/>
    <lineage>
        <taxon>Eukaryota</taxon>
        <taxon>Metazoa</taxon>
        <taxon>Ecdysozoa</taxon>
        <taxon>Arthropoda</taxon>
        <taxon>Chelicerata</taxon>
        <taxon>Arachnida</taxon>
        <taxon>Acari</taxon>
        <taxon>Parasitiformes</taxon>
        <taxon>Ixodida</taxon>
        <taxon>Ixodoidea</taxon>
        <taxon>Ixodidae</taxon>
        <taxon>Rhipicephalinae</taxon>
        <taxon>Dermacentor</taxon>
    </lineage>
</organism>
<gene>
    <name evidence="1" type="ORF">HPB49_013404</name>
</gene>
<reference evidence="1" key="1">
    <citation type="submission" date="2020-05" db="EMBL/GenBank/DDBJ databases">
        <title>Large-scale comparative analyses of tick genomes elucidate their genetic diversity and vector capacities.</title>
        <authorList>
            <person name="Jia N."/>
            <person name="Wang J."/>
            <person name="Shi W."/>
            <person name="Du L."/>
            <person name="Sun Y."/>
            <person name="Zhan W."/>
            <person name="Jiang J."/>
            <person name="Wang Q."/>
            <person name="Zhang B."/>
            <person name="Ji P."/>
            <person name="Sakyi L.B."/>
            <person name="Cui X."/>
            <person name="Yuan T."/>
            <person name="Jiang B."/>
            <person name="Yang W."/>
            <person name="Lam T.T.-Y."/>
            <person name="Chang Q."/>
            <person name="Ding S."/>
            <person name="Wang X."/>
            <person name="Zhu J."/>
            <person name="Ruan X."/>
            <person name="Zhao L."/>
            <person name="Wei J."/>
            <person name="Que T."/>
            <person name="Du C."/>
            <person name="Cheng J."/>
            <person name="Dai P."/>
            <person name="Han X."/>
            <person name="Huang E."/>
            <person name="Gao Y."/>
            <person name="Liu J."/>
            <person name="Shao H."/>
            <person name="Ye R."/>
            <person name="Li L."/>
            <person name="Wei W."/>
            <person name="Wang X."/>
            <person name="Wang C."/>
            <person name="Yang T."/>
            <person name="Huo Q."/>
            <person name="Li W."/>
            <person name="Guo W."/>
            <person name="Chen H."/>
            <person name="Zhou L."/>
            <person name="Ni X."/>
            <person name="Tian J."/>
            <person name="Zhou Y."/>
            <person name="Sheng Y."/>
            <person name="Liu T."/>
            <person name="Pan Y."/>
            <person name="Xia L."/>
            <person name="Li J."/>
            <person name="Zhao F."/>
            <person name="Cao W."/>
        </authorList>
    </citation>
    <scope>NUCLEOTIDE SEQUENCE</scope>
    <source>
        <strain evidence="1">Dsil-2018</strain>
    </source>
</reference>
<evidence type="ECO:0000313" key="1">
    <source>
        <dbReference type="EMBL" id="KAH7945611.1"/>
    </source>
</evidence>
<evidence type="ECO:0000313" key="2">
    <source>
        <dbReference type="Proteomes" id="UP000821865"/>
    </source>
</evidence>
<protein>
    <submittedName>
        <fullName evidence="1">Uncharacterized protein</fullName>
    </submittedName>
</protein>
<proteinExistence type="predicted"/>
<comment type="caution">
    <text evidence="1">The sequence shown here is derived from an EMBL/GenBank/DDBJ whole genome shotgun (WGS) entry which is preliminary data.</text>
</comment>
<sequence length="536" mass="57821">MIVDPKSMKPDDATWVLTSSFVIFTMQTGFGLLESGCVSKKNEVNILMKNAVDVVLGGLTYWSVGYGLQNGRGPGTNPFCGVGSFFLDAGSEVMGEEFAMFIFQLSFATTATTIVSGAMAERTNFHAYCLFSALSTLMYCIPAGWVWSRHGFLNGIGVIDFAGSACVHLLGGTSGLISALMLGPRLSWDRHSRPRMGNPTNAMIGTFTLWWGSLVFNSGSTFGISDEKWHFAARSAVSTINSSIGGGLVGTIATYLVHKNFDIEDIITSILGSLVSVTAGSAFYRSWEALLVGAVGGLCTTPVPSLLRRWLSVDDPVNAAAIHGVGGLWGMLAVGLFLDTTRYQGLRHHRLGLFKGGGGSLLGIQLAACLTIIAWSASVTFLVLKASTYFRESSFINKVTPLRMRPCDELLGADFVEHCIDHREPDQSFPATHLCRDTSAETEPPDASLLRAEDEGEAYQKEDIPVEGKDMERASNAEDESPVGCASPDFQRDAATPFWEAMSAECHDGLANKDSLNQQEMTIRLVANYRSNCTIA</sequence>
<accession>A0ACB8CL12</accession>
<dbReference type="EMBL" id="CM023475">
    <property type="protein sequence ID" value="KAH7945611.1"/>
    <property type="molecule type" value="Genomic_DNA"/>
</dbReference>
<name>A0ACB8CL12_DERSI</name>
<keyword evidence="2" id="KW-1185">Reference proteome</keyword>
<dbReference type="Proteomes" id="UP000821865">
    <property type="component" value="Chromosome 6"/>
</dbReference>